<reference evidence="2 3" key="1">
    <citation type="submission" date="2015-12" db="EMBL/GenBank/DDBJ databases">
        <title>The genome of Folsomia candida.</title>
        <authorList>
            <person name="Faddeeva A."/>
            <person name="Derks M.F."/>
            <person name="Anvar Y."/>
            <person name="Smit S."/>
            <person name="Van Straalen N."/>
            <person name="Roelofs D."/>
        </authorList>
    </citation>
    <scope>NUCLEOTIDE SEQUENCE [LARGE SCALE GENOMIC DNA]</scope>
    <source>
        <strain evidence="2 3">VU population</strain>
        <tissue evidence="2">Whole body</tissue>
    </source>
</reference>
<feature type="transmembrane region" description="Helical" evidence="1">
    <location>
        <begin position="12"/>
        <end position="40"/>
    </location>
</feature>
<comment type="caution">
    <text evidence="2">The sequence shown here is derived from an EMBL/GenBank/DDBJ whole genome shotgun (WGS) entry which is preliminary data.</text>
</comment>
<dbReference type="Proteomes" id="UP000198287">
    <property type="component" value="Unassembled WGS sequence"/>
</dbReference>
<organism evidence="2 3">
    <name type="scientific">Folsomia candida</name>
    <name type="common">Springtail</name>
    <dbReference type="NCBI Taxonomy" id="158441"/>
    <lineage>
        <taxon>Eukaryota</taxon>
        <taxon>Metazoa</taxon>
        <taxon>Ecdysozoa</taxon>
        <taxon>Arthropoda</taxon>
        <taxon>Hexapoda</taxon>
        <taxon>Collembola</taxon>
        <taxon>Entomobryomorpha</taxon>
        <taxon>Isotomoidea</taxon>
        <taxon>Isotomidae</taxon>
        <taxon>Proisotominae</taxon>
        <taxon>Folsomia</taxon>
    </lineage>
</organism>
<feature type="transmembrane region" description="Helical" evidence="1">
    <location>
        <begin position="77"/>
        <end position="97"/>
    </location>
</feature>
<keyword evidence="1" id="KW-1133">Transmembrane helix</keyword>
<feature type="transmembrane region" description="Helical" evidence="1">
    <location>
        <begin position="103"/>
        <end position="122"/>
    </location>
</feature>
<gene>
    <name evidence="2" type="ORF">Fcan01_24489</name>
</gene>
<evidence type="ECO:0000313" key="3">
    <source>
        <dbReference type="Proteomes" id="UP000198287"/>
    </source>
</evidence>
<name>A0A226D6E0_FOLCA</name>
<evidence type="ECO:0000256" key="1">
    <source>
        <dbReference type="SAM" id="Phobius"/>
    </source>
</evidence>
<keyword evidence="3" id="KW-1185">Reference proteome</keyword>
<sequence length="201" mass="22847">MSRIGIALVEGYTWTMAASIAGFTIIVVLTYPVEMILLWITLLRRKIQVAVNPNLLTKYRFVQITTKLFNDLWKIPAMSAMVATCVIVEIVALFILTTSLDKLPLPIIGLFLLLAIIFFNVIQGLFKVLSKPFENSNMFIIEIRTGRHSAWVKRFMRSCPPVKISMGNGAYFDGLSALVIWQFCIDNLRRLALQWGYSSEH</sequence>
<keyword evidence="1" id="KW-0812">Transmembrane</keyword>
<evidence type="ECO:0000313" key="2">
    <source>
        <dbReference type="EMBL" id="OXA40779.1"/>
    </source>
</evidence>
<protein>
    <submittedName>
        <fullName evidence="2">Uncharacterized protein</fullName>
    </submittedName>
</protein>
<dbReference type="AlphaFoldDB" id="A0A226D6E0"/>
<dbReference type="EMBL" id="LNIX01000032">
    <property type="protein sequence ID" value="OXA40779.1"/>
    <property type="molecule type" value="Genomic_DNA"/>
</dbReference>
<accession>A0A226D6E0</accession>
<keyword evidence="1" id="KW-0472">Membrane</keyword>
<proteinExistence type="predicted"/>